<dbReference type="Proteomes" id="UP001143400">
    <property type="component" value="Unassembled WGS sequence"/>
</dbReference>
<dbReference type="AlphaFoldDB" id="A0A9W6IXN9"/>
<gene>
    <name evidence="1" type="ORF">GCM10008170_31630</name>
</gene>
<comment type="caution">
    <text evidence="1">The sequence shown here is derived from an EMBL/GenBank/DDBJ whole genome shotgun (WGS) entry which is preliminary data.</text>
</comment>
<dbReference type="CDD" id="cd16439">
    <property type="entry name" value="beta_Kdo_transferase_KpsC_2"/>
    <property type="match status" value="1"/>
</dbReference>
<sequence length="528" mass="55207">MNHTPGCVAIISNRLRSRAADVAAVTGLAVSSGNTENAPLAAVITTLGDPLEGEAETLANARNLKLLRLAPHPLALAALDAARRPLGYRLVGAAAAEPPAVDGEVDRSALVAAMSELLALAGPGELRLAAGFDPADPELVWLCPYDRTRITPSRGLEIAADVLRHRARTARRSFGVGITRWKRPTVAGFLAGPNGAPVFAGSAAEAARGAAQAHGRVVAWASRRTDAAEAAARAAGAPFARLEDGFLRSVGLGSAFVAALSLVLDESGVYYDPSAPSDLETLLREADIPAAMIARAARLRARLVAEEVTKYNVGVASPRVVPAGRFGVLVPGQVEDDASIVKGAGAVRTNLGLLKAARARRPDAFLIYKPHPDVVAGYRVGAVADGDLAGLADAVVTDGSIAALYPQCRAVETMTSLSGFEALLRGLEVTTHGQPFYAGWGLTEDLAPHPRRGRARSLDELVAATLILYPLYRDPGAGLPCGPERALDVIARRRAVASTPAGRRAAKLRHLYAMTRHVVLGPIGRLLR</sequence>
<dbReference type="GO" id="GO:0000271">
    <property type="term" value="P:polysaccharide biosynthetic process"/>
    <property type="evidence" value="ECO:0007669"/>
    <property type="project" value="InterPro"/>
</dbReference>
<organism evidence="1 2">
    <name type="scientific">Methylopila capsulata</name>
    <dbReference type="NCBI Taxonomy" id="61654"/>
    <lineage>
        <taxon>Bacteria</taxon>
        <taxon>Pseudomonadati</taxon>
        <taxon>Pseudomonadota</taxon>
        <taxon>Alphaproteobacteria</taxon>
        <taxon>Hyphomicrobiales</taxon>
        <taxon>Methylopilaceae</taxon>
        <taxon>Methylopila</taxon>
    </lineage>
</organism>
<dbReference type="InterPro" id="IPR007833">
    <property type="entry name" value="Capsule_polysaccharide_synth"/>
</dbReference>
<accession>A0A9W6IXN9</accession>
<dbReference type="EMBL" id="BSFF01000003">
    <property type="protein sequence ID" value="GLK57144.1"/>
    <property type="molecule type" value="Genomic_DNA"/>
</dbReference>
<dbReference type="Pfam" id="PF05159">
    <property type="entry name" value="Capsule_synth"/>
    <property type="match status" value="1"/>
</dbReference>
<reference evidence="1" key="2">
    <citation type="submission" date="2023-01" db="EMBL/GenBank/DDBJ databases">
        <authorList>
            <person name="Sun Q."/>
            <person name="Evtushenko L."/>
        </authorList>
    </citation>
    <scope>NUCLEOTIDE SEQUENCE</scope>
    <source>
        <strain evidence="1">VKM B-1606</strain>
    </source>
</reference>
<name>A0A9W6IXN9_9HYPH</name>
<evidence type="ECO:0000313" key="1">
    <source>
        <dbReference type="EMBL" id="GLK57144.1"/>
    </source>
</evidence>
<protein>
    <recommendedName>
        <fullName evidence="3">Capsule polysaccharide biosynthesis protein</fullName>
    </recommendedName>
</protein>
<evidence type="ECO:0008006" key="3">
    <source>
        <dbReference type="Google" id="ProtNLM"/>
    </source>
</evidence>
<reference evidence="1" key="1">
    <citation type="journal article" date="2014" name="Int. J. Syst. Evol. Microbiol.">
        <title>Complete genome sequence of Corynebacterium casei LMG S-19264T (=DSM 44701T), isolated from a smear-ripened cheese.</title>
        <authorList>
            <consortium name="US DOE Joint Genome Institute (JGI-PGF)"/>
            <person name="Walter F."/>
            <person name="Albersmeier A."/>
            <person name="Kalinowski J."/>
            <person name="Ruckert C."/>
        </authorList>
    </citation>
    <scope>NUCLEOTIDE SEQUENCE</scope>
    <source>
        <strain evidence="1">VKM B-1606</strain>
    </source>
</reference>
<dbReference type="GO" id="GO:0015774">
    <property type="term" value="P:polysaccharide transport"/>
    <property type="evidence" value="ECO:0007669"/>
    <property type="project" value="InterPro"/>
</dbReference>
<proteinExistence type="predicted"/>
<evidence type="ECO:0000313" key="2">
    <source>
        <dbReference type="Proteomes" id="UP001143400"/>
    </source>
</evidence>